<feature type="domain" description="Phosphoribosyltransferase" evidence="13">
    <location>
        <begin position="51"/>
        <end position="153"/>
    </location>
</feature>
<dbReference type="InterPro" id="IPR050054">
    <property type="entry name" value="UPRTase/APRTase"/>
</dbReference>
<organism evidence="14 15">
    <name type="scientific">Lawsonella clevelandensis</name>
    <dbReference type="NCBI Taxonomy" id="1528099"/>
    <lineage>
        <taxon>Bacteria</taxon>
        <taxon>Bacillati</taxon>
        <taxon>Actinomycetota</taxon>
        <taxon>Actinomycetes</taxon>
        <taxon>Mycobacteriales</taxon>
        <taxon>Lawsonellaceae</taxon>
        <taxon>Lawsonella</taxon>
    </lineage>
</organism>
<comment type="similarity">
    <text evidence="5 12">Belongs to the purine/pyrimidine phosphoribosyltransferase family.</text>
</comment>
<comment type="subunit">
    <text evidence="6 12">Homodimer.</text>
</comment>
<dbReference type="HAMAP" id="MF_00004">
    <property type="entry name" value="Aden_phosphoribosyltr"/>
    <property type="match status" value="1"/>
</dbReference>
<dbReference type="AlphaFoldDB" id="A0A2W5IHY6"/>
<evidence type="ECO:0000313" key="14">
    <source>
        <dbReference type="EMBL" id="PZP89904.1"/>
    </source>
</evidence>
<keyword evidence="8 12" id="KW-0963">Cytoplasm</keyword>
<dbReference type="PANTHER" id="PTHR32315">
    <property type="entry name" value="ADENINE PHOSPHORIBOSYLTRANSFERASE"/>
    <property type="match status" value="1"/>
</dbReference>
<evidence type="ECO:0000256" key="10">
    <source>
        <dbReference type="ARBA" id="ARBA00022679"/>
    </source>
</evidence>
<reference evidence="14 15" key="1">
    <citation type="submission" date="2017-08" db="EMBL/GenBank/DDBJ databases">
        <title>Infants hospitalized years apart are colonized by the same room-sourced microbial strains.</title>
        <authorList>
            <person name="Brooks B."/>
            <person name="Olm M.R."/>
            <person name="Firek B.A."/>
            <person name="Baker R."/>
            <person name="Thomas B.C."/>
            <person name="Morowitz M.J."/>
            <person name="Banfield J.F."/>
        </authorList>
    </citation>
    <scope>NUCLEOTIDE SEQUENCE [LARGE SCALE GENOMIC DNA]</scope>
    <source>
        <strain evidence="14">S2_006_000_R1_57</strain>
    </source>
</reference>
<dbReference type="Gene3D" id="3.40.50.2020">
    <property type="match status" value="1"/>
</dbReference>
<comment type="pathway">
    <text evidence="4 12">Purine metabolism; AMP biosynthesis via salvage pathway; AMP from adenine: step 1/1.</text>
</comment>
<comment type="caution">
    <text evidence="14">The sequence shown here is derived from an EMBL/GenBank/DDBJ whole genome shotgun (WGS) entry which is preliminary data.</text>
</comment>
<name>A0A2W5IHY6_9ACTN</name>
<dbReference type="CDD" id="cd06223">
    <property type="entry name" value="PRTases_typeI"/>
    <property type="match status" value="1"/>
</dbReference>
<evidence type="ECO:0000256" key="7">
    <source>
        <dbReference type="ARBA" id="ARBA00011893"/>
    </source>
</evidence>
<dbReference type="GO" id="GO:0002055">
    <property type="term" value="F:adenine binding"/>
    <property type="evidence" value="ECO:0007669"/>
    <property type="project" value="TreeGrafter"/>
</dbReference>
<evidence type="ECO:0000256" key="3">
    <source>
        <dbReference type="ARBA" id="ARBA00004496"/>
    </source>
</evidence>
<evidence type="ECO:0000259" key="13">
    <source>
        <dbReference type="Pfam" id="PF00156"/>
    </source>
</evidence>
<dbReference type="InterPro" id="IPR005764">
    <property type="entry name" value="Ade_phspho_trans"/>
</dbReference>
<comment type="subcellular location">
    <subcellularLocation>
        <location evidence="3 12">Cytoplasm</location>
    </subcellularLocation>
</comment>
<dbReference type="InterPro" id="IPR000836">
    <property type="entry name" value="PRTase_dom"/>
</dbReference>
<keyword evidence="9 12" id="KW-0328">Glycosyltransferase</keyword>
<protein>
    <recommendedName>
        <fullName evidence="7 12">Adenine phosphoribosyltransferase</fullName>
        <shortName evidence="12">APRT</shortName>
        <ecNumber evidence="7 12">2.4.2.7</ecNumber>
    </recommendedName>
</protein>
<dbReference type="EC" id="2.4.2.7" evidence="7 12"/>
<evidence type="ECO:0000256" key="5">
    <source>
        <dbReference type="ARBA" id="ARBA00008391"/>
    </source>
</evidence>
<dbReference type="Pfam" id="PF00156">
    <property type="entry name" value="Pribosyltran"/>
    <property type="match status" value="1"/>
</dbReference>
<dbReference type="GO" id="GO:0016208">
    <property type="term" value="F:AMP binding"/>
    <property type="evidence" value="ECO:0007669"/>
    <property type="project" value="TreeGrafter"/>
</dbReference>
<dbReference type="EMBL" id="QFOZ01000001">
    <property type="protein sequence ID" value="PZP89904.1"/>
    <property type="molecule type" value="Genomic_DNA"/>
</dbReference>
<comment type="function">
    <text evidence="2 12">Catalyzes a salvage reaction resulting in the formation of AMP, that is energically less costly than de novo synthesis.</text>
</comment>
<evidence type="ECO:0000313" key="15">
    <source>
        <dbReference type="Proteomes" id="UP000248606"/>
    </source>
</evidence>
<dbReference type="GO" id="GO:0044209">
    <property type="term" value="P:AMP salvage"/>
    <property type="evidence" value="ECO:0007669"/>
    <property type="project" value="UniProtKB-UniRule"/>
</dbReference>
<dbReference type="FunFam" id="3.40.50.2020:FF:000004">
    <property type="entry name" value="Adenine phosphoribosyltransferase"/>
    <property type="match status" value="1"/>
</dbReference>
<proteinExistence type="inferred from homology"/>
<dbReference type="PANTHER" id="PTHR32315:SF3">
    <property type="entry name" value="ADENINE PHOSPHORIBOSYLTRANSFERASE"/>
    <property type="match status" value="1"/>
</dbReference>
<dbReference type="Proteomes" id="UP000248606">
    <property type="component" value="Unassembled WGS sequence"/>
</dbReference>
<evidence type="ECO:0000256" key="2">
    <source>
        <dbReference type="ARBA" id="ARBA00003968"/>
    </source>
</evidence>
<dbReference type="GO" id="GO:0003999">
    <property type="term" value="F:adenine phosphoribosyltransferase activity"/>
    <property type="evidence" value="ECO:0007669"/>
    <property type="project" value="UniProtKB-UniRule"/>
</dbReference>
<dbReference type="NCBIfam" id="NF002636">
    <property type="entry name" value="PRK02304.1-5"/>
    <property type="match status" value="1"/>
</dbReference>
<dbReference type="UniPathway" id="UPA00588">
    <property type="reaction ID" value="UER00646"/>
</dbReference>
<evidence type="ECO:0000256" key="6">
    <source>
        <dbReference type="ARBA" id="ARBA00011738"/>
    </source>
</evidence>
<dbReference type="SUPFAM" id="SSF53271">
    <property type="entry name" value="PRTase-like"/>
    <property type="match status" value="1"/>
</dbReference>
<evidence type="ECO:0000256" key="9">
    <source>
        <dbReference type="ARBA" id="ARBA00022676"/>
    </source>
</evidence>
<evidence type="ECO:0000256" key="11">
    <source>
        <dbReference type="ARBA" id="ARBA00022726"/>
    </source>
</evidence>
<evidence type="ECO:0000256" key="12">
    <source>
        <dbReference type="HAMAP-Rule" id="MF_00004"/>
    </source>
</evidence>
<comment type="catalytic activity">
    <reaction evidence="1 12">
        <text>AMP + diphosphate = 5-phospho-alpha-D-ribose 1-diphosphate + adenine</text>
        <dbReference type="Rhea" id="RHEA:16609"/>
        <dbReference type="ChEBI" id="CHEBI:16708"/>
        <dbReference type="ChEBI" id="CHEBI:33019"/>
        <dbReference type="ChEBI" id="CHEBI:58017"/>
        <dbReference type="ChEBI" id="CHEBI:456215"/>
        <dbReference type="EC" id="2.4.2.7"/>
    </reaction>
</comment>
<gene>
    <name evidence="12" type="primary">apt</name>
    <name evidence="14" type="ORF">DI579_01755</name>
</gene>
<dbReference type="GO" id="GO:0006168">
    <property type="term" value="P:adenine salvage"/>
    <property type="evidence" value="ECO:0007669"/>
    <property type="project" value="InterPro"/>
</dbReference>
<keyword evidence="10 12" id="KW-0808">Transferase</keyword>
<dbReference type="GO" id="GO:0006166">
    <property type="term" value="P:purine ribonucleoside salvage"/>
    <property type="evidence" value="ECO:0007669"/>
    <property type="project" value="UniProtKB-KW"/>
</dbReference>
<dbReference type="RefSeq" id="WP_290595303.1">
    <property type="nucleotide sequence ID" value="NZ_CAKZIO010000003.1"/>
</dbReference>
<dbReference type="GO" id="GO:0005737">
    <property type="term" value="C:cytoplasm"/>
    <property type="evidence" value="ECO:0007669"/>
    <property type="project" value="UniProtKB-SubCell"/>
</dbReference>
<evidence type="ECO:0000256" key="8">
    <source>
        <dbReference type="ARBA" id="ARBA00022490"/>
    </source>
</evidence>
<evidence type="ECO:0000256" key="1">
    <source>
        <dbReference type="ARBA" id="ARBA00000868"/>
    </source>
</evidence>
<sequence length="175" mass="18401">MTSDLGKQIHSTIRWVPDFPQDGIHFADLTPVLVDPTIFNGIMHQMAEWAGDADIIAGLDARGFLIAAGVAALNNVGVLALRKAGKLPPPVYHVDYGLEYGEAALEIPAEGLDIEGKHIFVVDDVLATGGTSQAAFELIDIAGGVVTGFATILELADLGGRNNLPDLPIFSITTA</sequence>
<dbReference type="InterPro" id="IPR029057">
    <property type="entry name" value="PRTase-like"/>
</dbReference>
<evidence type="ECO:0000256" key="4">
    <source>
        <dbReference type="ARBA" id="ARBA00004659"/>
    </source>
</evidence>
<accession>A0A2W5IHY6</accession>
<keyword evidence="11 12" id="KW-0660">Purine salvage</keyword>